<evidence type="ECO:0000313" key="3">
    <source>
        <dbReference type="EMBL" id="KAL0953761.1"/>
    </source>
</evidence>
<dbReference type="Pfam" id="PF00069">
    <property type="entry name" value="Pkinase"/>
    <property type="match status" value="1"/>
</dbReference>
<dbReference type="SUPFAM" id="SSF56112">
    <property type="entry name" value="Protein kinase-like (PK-like)"/>
    <property type="match status" value="1"/>
</dbReference>
<feature type="domain" description="Protein kinase" evidence="2">
    <location>
        <begin position="73"/>
        <end position="352"/>
    </location>
</feature>
<gene>
    <name evidence="3" type="ORF">HGRIS_004950</name>
</gene>
<name>A0ABR3JDH1_9AGAR</name>
<dbReference type="Gene3D" id="1.10.510.10">
    <property type="entry name" value="Transferase(Phosphotransferase) domain 1"/>
    <property type="match status" value="1"/>
</dbReference>
<organism evidence="3 4">
    <name type="scientific">Hohenbuehelia grisea</name>
    <dbReference type="NCBI Taxonomy" id="104357"/>
    <lineage>
        <taxon>Eukaryota</taxon>
        <taxon>Fungi</taxon>
        <taxon>Dikarya</taxon>
        <taxon>Basidiomycota</taxon>
        <taxon>Agaricomycotina</taxon>
        <taxon>Agaricomycetes</taxon>
        <taxon>Agaricomycetidae</taxon>
        <taxon>Agaricales</taxon>
        <taxon>Pleurotineae</taxon>
        <taxon>Pleurotaceae</taxon>
        <taxon>Hohenbuehelia</taxon>
    </lineage>
</organism>
<evidence type="ECO:0000259" key="2">
    <source>
        <dbReference type="PROSITE" id="PS50011"/>
    </source>
</evidence>
<accession>A0ABR3JDH1</accession>
<dbReference type="SMART" id="SM00220">
    <property type="entry name" value="S_TKc"/>
    <property type="match status" value="1"/>
</dbReference>
<proteinExistence type="predicted"/>
<feature type="region of interest" description="Disordered" evidence="1">
    <location>
        <begin position="36"/>
        <end position="57"/>
    </location>
</feature>
<comment type="caution">
    <text evidence="3">The sequence shown here is derived from an EMBL/GenBank/DDBJ whole genome shotgun (WGS) entry which is preliminary data.</text>
</comment>
<dbReference type="PANTHER" id="PTHR44329">
    <property type="entry name" value="SERINE/THREONINE-PROTEIN KINASE TNNI3K-RELATED"/>
    <property type="match status" value="1"/>
</dbReference>
<dbReference type="InterPro" id="IPR011009">
    <property type="entry name" value="Kinase-like_dom_sf"/>
</dbReference>
<feature type="compositionally biased region" description="Polar residues" evidence="1">
    <location>
        <begin position="375"/>
        <end position="388"/>
    </location>
</feature>
<dbReference type="InterPro" id="IPR051681">
    <property type="entry name" value="Ser/Thr_Kinases-Pseudokinases"/>
</dbReference>
<protein>
    <recommendedName>
        <fullName evidence="2">Protein kinase domain-containing protein</fullName>
    </recommendedName>
</protein>
<keyword evidence="4" id="KW-1185">Reference proteome</keyword>
<evidence type="ECO:0000313" key="4">
    <source>
        <dbReference type="Proteomes" id="UP001556367"/>
    </source>
</evidence>
<dbReference type="InterPro" id="IPR000719">
    <property type="entry name" value="Prot_kinase_dom"/>
</dbReference>
<dbReference type="EMBL" id="JASNQZ010000008">
    <property type="protein sequence ID" value="KAL0953761.1"/>
    <property type="molecule type" value="Genomic_DNA"/>
</dbReference>
<evidence type="ECO:0000256" key="1">
    <source>
        <dbReference type="SAM" id="MobiDB-lite"/>
    </source>
</evidence>
<dbReference type="Proteomes" id="UP001556367">
    <property type="component" value="Unassembled WGS sequence"/>
</dbReference>
<dbReference type="PROSITE" id="PS50011">
    <property type="entry name" value="PROTEIN_KINASE_DOM"/>
    <property type="match status" value="1"/>
</dbReference>
<feature type="region of interest" description="Disordered" evidence="1">
    <location>
        <begin position="360"/>
        <end position="396"/>
    </location>
</feature>
<reference evidence="4" key="1">
    <citation type="submission" date="2024-06" db="EMBL/GenBank/DDBJ databases">
        <title>Multi-omics analyses provide insights into the biosynthesis of the anticancer antibiotic pleurotin in Hohenbuehelia grisea.</title>
        <authorList>
            <person name="Weaver J.A."/>
            <person name="Alberti F."/>
        </authorList>
    </citation>
    <scope>NUCLEOTIDE SEQUENCE [LARGE SCALE GENOMIC DNA]</scope>
    <source>
        <strain evidence="4">T-177</strain>
    </source>
</reference>
<sequence>MALFSLIFDAFNGSDAGSTSMLKRLASFRVLTEDPATEPDQKGILVTGPDPGRESPLERPVNFRDFTGLLTPLGNEENLRVGGFASVGEYVYLGSITVAVKAFLRKLDDNDEPMSLEELRKRVDREARTWITLQHPRIVPLMGICLGFQKDSNTIPSLVTPWYKHGHVMHYLSKNPDVLRIPLITDIAKGLRYLHRHSIIHGDVKPQNALVDDYGRVVLCDFGRTRVEDCIGYTTVNSTSLVYVAPEIGTGGRDAAVTMPGDVYSFAITSLQIVTGSLPFVREQTGSAAMYLLWTGERPNRHSHVSDKDDRVWYVNTENDDNFWAVLHSCWQQDALCRLNMDQVVHRLDSILHRRGIWEDPEDDPEALAPPMPTSDASSSRNPQSSSLWLRIMGRG</sequence>